<keyword evidence="9" id="KW-0812">Transmembrane</keyword>
<feature type="domain" description="PAC" evidence="12">
    <location>
        <begin position="124"/>
        <end position="176"/>
    </location>
</feature>
<dbReference type="GO" id="GO:0016020">
    <property type="term" value="C:membrane"/>
    <property type="evidence" value="ECO:0007669"/>
    <property type="project" value="UniProtKB-SubCell"/>
</dbReference>
<feature type="coiled-coil region" evidence="8">
    <location>
        <begin position="294"/>
        <end position="325"/>
    </location>
</feature>
<evidence type="ECO:0000256" key="2">
    <source>
        <dbReference type="ARBA" id="ARBA00012438"/>
    </source>
</evidence>
<dbReference type="SMART" id="SM00388">
    <property type="entry name" value="HisKA"/>
    <property type="match status" value="1"/>
</dbReference>
<dbReference type="SUPFAM" id="SSF55785">
    <property type="entry name" value="PYP-like sensor domain (PAS domain)"/>
    <property type="match status" value="2"/>
</dbReference>
<dbReference type="SMART" id="SM00086">
    <property type="entry name" value="PAC"/>
    <property type="match status" value="2"/>
</dbReference>
<dbReference type="InterPro" id="IPR001610">
    <property type="entry name" value="PAC"/>
</dbReference>
<keyword evidence="9" id="KW-1133">Transmembrane helix</keyword>
<dbReference type="EC" id="2.7.13.3" evidence="2"/>
<evidence type="ECO:0000259" key="12">
    <source>
        <dbReference type="PROSITE" id="PS50113"/>
    </source>
</evidence>
<dbReference type="Gene3D" id="3.30.450.20">
    <property type="entry name" value="PAS domain"/>
    <property type="match status" value="2"/>
</dbReference>
<evidence type="ECO:0000256" key="7">
    <source>
        <dbReference type="ARBA" id="ARBA00023136"/>
    </source>
</evidence>
<evidence type="ECO:0000256" key="8">
    <source>
        <dbReference type="SAM" id="Coils"/>
    </source>
</evidence>
<protein>
    <recommendedName>
        <fullName evidence="2">histidine kinase</fullName>
        <ecNumber evidence="2">2.7.13.3</ecNumber>
    </recommendedName>
</protein>
<dbReference type="InterPro" id="IPR036097">
    <property type="entry name" value="HisK_dim/P_sf"/>
</dbReference>
<evidence type="ECO:0000313" key="13">
    <source>
        <dbReference type="EMBL" id="OGC28960.1"/>
    </source>
</evidence>
<evidence type="ECO:0000256" key="6">
    <source>
        <dbReference type="ARBA" id="ARBA00023012"/>
    </source>
</evidence>
<dbReference type="Gene3D" id="3.30.565.10">
    <property type="entry name" value="Histidine kinase-like ATPase, C-terminal domain"/>
    <property type="match status" value="1"/>
</dbReference>
<keyword evidence="7 9" id="KW-0472">Membrane</keyword>
<comment type="catalytic activity">
    <reaction evidence="1">
        <text>ATP + protein L-histidine = ADP + protein N-phospho-L-histidine.</text>
        <dbReference type="EC" id="2.7.13.3"/>
    </reaction>
</comment>
<feature type="domain" description="Histidine kinase" evidence="10">
    <location>
        <begin position="332"/>
        <end position="546"/>
    </location>
</feature>
<keyword evidence="4" id="KW-0808">Transferase</keyword>
<keyword evidence="8" id="KW-0175">Coiled coil</keyword>
<evidence type="ECO:0000256" key="4">
    <source>
        <dbReference type="ARBA" id="ARBA00022679"/>
    </source>
</evidence>
<dbReference type="GO" id="GO:0030295">
    <property type="term" value="F:protein kinase activator activity"/>
    <property type="evidence" value="ECO:0007669"/>
    <property type="project" value="TreeGrafter"/>
</dbReference>
<dbReference type="PROSITE" id="PS50109">
    <property type="entry name" value="HIS_KIN"/>
    <property type="match status" value="1"/>
</dbReference>
<dbReference type="InterPro" id="IPR036890">
    <property type="entry name" value="HATPase_C_sf"/>
</dbReference>
<dbReference type="PROSITE" id="PS50113">
    <property type="entry name" value="PAC"/>
    <property type="match status" value="1"/>
</dbReference>
<dbReference type="AlphaFoldDB" id="A0A1F4T8W2"/>
<dbReference type="CDD" id="cd00082">
    <property type="entry name" value="HisKA"/>
    <property type="match status" value="1"/>
</dbReference>
<feature type="transmembrane region" description="Helical" evidence="9">
    <location>
        <begin position="12"/>
        <end position="33"/>
    </location>
</feature>
<dbReference type="InterPro" id="IPR035965">
    <property type="entry name" value="PAS-like_dom_sf"/>
</dbReference>
<dbReference type="FunFam" id="1.10.287.130:FF:000070">
    <property type="entry name" value="Histidine kinase sensor protein"/>
    <property type="match status" value="1"/>
</dbReference>
<evidence type="ECO:0000256" key="3">
    <source>
        <dbReference type="ARBA" id="ARBA00022553"/>
    </source>
</evidence>
<dbReference type="Pfam" id="PF13426">
    <property type="entry name" value="PAS_9"/>
    <property type="match status" value="2"/>
</dbReference>
<dbReference type="InterPro" id="IPR000014">
    <property type="entry name" value="PAS"/>
</dbReference>
<dbReference type="InterPro" id="IPR003661">
    <property type="entry name" value="HisK_dim/P_dom"/>
</dbReference>
<gene>
    <name evidence="13" type="ORF">A2311_06415</name>
</gene>
<evidence type="ECO:0000256" key="9">
    <source>
        <dbReference type="SAM" id="Phobius"/>
    </source>
</evidence>
<dbReference type="PANTHER" id="PTHR42878:SF15">
    <property type="entry name" value="BACTERIOPHYTOCHROME"/>
    <property type="match status" value="1"/>
</dbReference>
<dbReference type="InterPro" id="IPR003594">
    <property type="entry name" value="HATPase_dom"/>
</dbReference>
<evidence type="ECO:0000259" key="11">
    <source>
        <dbReference type="PROSITE" id="PS50112"/>
    </source>
</evidence>
<evidence type="ECO:0000256" key="5">
    <source>
        <dbReference type="ARBA" id="ARBA00022777"/>
    </source>
</evidence>
<dbReference type="InterPro" id="IPR000700">
    <property type="entry name" value="PAS-assoc_C"/>
</dbReference>
<dbReference type="EMBL" id="MEUF01000096">
    <property type="protein sequence ID" value="OGC28960.1"/>
    <property type="molecule type" value="Genomic_DNA"/>
</dbReference>
<dbReference type="GO" id="GO:0007234">
    <property type="term" value="P:osmosensory signaling via phosphorelay pathway"/>
    <property type="evidence" value="ECO:0007669"/>
    <property type="project" value="TreeGrafter"/>
</dbReference>
<keyword evidence="3" id="KW-0597">Phosphoprotein</keyword>
<reference evidence="13 14" key="1">
    <citation type="journal article" date="2016" name="Nat. Commun.">
        <title>Thousands of microbial genomes shed light on interconnected biogeochemical processes in an aquifer system.</title>
        <authorList>
            <person name="Anantharaman K."/>
            <person name="Brown C.T."/>
            <person name="Hug L.A."/>
            <person name="Sharon I."/>
            <person name="Castelle C.J."/>
            <person name="Probst A.J."/>
            <person name="Thomas B.C."/>
            <person name="Singh A."/>
            <person name="Wilkins M.J."/>
            <person name="Karaoz U."/>
            <person name="Brodie E.L."/>
            <person name="Williams K.H."/>
            <person name="Hubbard S.S."/>
            <person name="Banfield J.F."/>
        </authorList>
    </citation>
    <scope>NUCLEOTIDE SEQUENCE [LARGE SCALE GENOMIC DNA]</scope>
</reference>
<dbReference type="SUPFAM" id="SSF47384">
    <property type="entry name" value="Homodimeric domain of signal transducing histidine kinase"/>
    <property type="match status" value="1"/>
</dbReference>
<dbReference type="Pfam" id="PF00512">
    <property type="entry name" value="HisKA"/>
    <property type="match status" value="1"/>
</dbReference>
<dbReference type="CDD" id="cd00130">
    <property type="entry name" value="PAS"/>
    <property type="match status" value="2"/>
</dbReference>
<evidence type="ECO:0000313" key="14">
    <source>
        <dbReference type="Proteomes" id="UP000178951"/>
    </source>
</evidence>
<dbReference type="SMART" id="SM00091">
    <property type="entry name" value="PAS"/>
    <property type="match status" value="2"/>
</dbReference>
<dbReference type="STRING" id="1802583.A2311_06415"/>
<accession>A0A1F4T8W2</accession>
<dbReference type="Gene3D" id="1.10.287.130">
    <property type="match status" value="1"/>
</dbReference>
<dbReference type="SUPFAM" id="SSF55874">
    <property type="entry name" value="ATPase domain of HSP90 chaperone/DNA topoisomerase II/histidine kinase"/>
    <property type="match status" value="1"/>
</dbReference>
<dbReference type="InterPro" id="IPR004358">
    <property type="entry name" value="Sig_transdc_His_kin-like_C"/>
</dbReference>
<name>A0A1F4T8W2_UNCSA</name>
<keyword evidence="6" id="KW-0902">Two-component regulatory system</keyword>
<dbReference type="GO" id="GO:0000156">
    <property type="term" value="F:phosphorelay response regulator activity"/>
    <property type="evidence" value="ECO:0007669"/>
    <property type="project" value="TreeGrafter"/>
</dbReference>
<dbReference type="InterPro" id="IPR005467">
    <property type="entry name" value="His_kinase_dom"/>
</dbReference>
<dbReference type="PRINTS" id="PR00344">
    <property type="entry name" value="BCTRLSENSOR"/>
</dbReference>
<sequence>MNVPLWEIIGGYVLACIGLLILLFISLLWSWSLERRVKTKTREIQKMNESMFLYGELLKFSGDGIYRYTYDEGKILLANDGLVKILDFKGTSEELEGKYLKDVLIYTEEPGSVRRAANAQGEIHNYEYHFKTLKGEDRWVIHNSLITRDERTGKKCIDAVVKDITERKNSEKRLLDSEKTYREIFNANNDMFLIQDINDGRIIDFSKSTEELTGASREELIERGVSGFTPNDGIHTMDKIVEHLQRAKQGNVEAFEWAFVDKAGIVHPTETTLKLATINGVPRLLATVRDISERKKNEAEIEKYKNHLQELVVERTNQLEMANKELEAFAYSVSHDLQVPLRAINGFVQILSEEEVERLDDEGKRLLKIIKDNASKMGELINDLLTLSRSTRVAMKTAVTDLTGMFNEIVADLKDQLAERKVKFNLGEIPPVSVDPTLFKQAMTNLLINALKFTRTKPEAIIEFGSNRQKGETVFYIKDNGVGFDMRYKDKLFGVFQRLHSAEEFEGTGVGLAIVKRIVQRHGGSVWAEGKVGEGATFYFTLPNKGGEGA</sequence>
<comment type="caution">
    <text evidence="13">The sequence shown here is derived from an EMBL/GenBank/DDBJ whole genome shotgun (WGS) entry which is preliminary data.</text>
</comment>
<organism evidence="13 14">
    <name type="scientific">candidate division WOR-1 bacterium RIFOXYB2_FULL_48_7</name>
    <dbReference type="NCBI Taxonomy" id="1802583"/>
    <lineage>
        <taxon>Bacteria</taxon>
        <taxon>Bacillati</taxon>
        <taxon>Saganbacteria</taxon>
    </lineage>
</organism>
<dbReference type="Proteomes" id="UP000178951">
    <property type="component" value="Unassembled WGS sequence"/>
</dbReference>
<dbReference type="SMART" id="SM00387">
    <property type="entry name" value="HATPase_c"/>
    <property type="match status" value="1"/>
</dbReference>
<evidence type="ECO:0000259" key="10">
    <source>
        <dbReference type="PROSITE" id="PS50109"/>
    </source>
</evidence>
<dbReference type="PROSITE" id="PS50112">
    <property type="entry name" value="PAS"/>
    <property type="match status" value="1"/>
</dbReference>
<keyword evidence="5" id="KW-0418">Kinase</keyword>
<proteinExistence type="predicted"/>
<dbReference type="GO" id="GO:0000155">
    <property type="term" value="F:phosphorelay sensor kinase activity"/>
    <property type="evidence" value="ECO:0007669"/>
    <property type="project" value="InterPro"/>
</dbReference>
<evidence type="ECO:0000256" key="1">
    <source>
        <dbReference type="ARBA" id="ARBA00000085"/>
    </source>
</evidence>
<dbReference type="InterPro" id="IPR050351">
    <property type="entry name" value="BphY/WalK/GraS-like"/>
</dbReference>
<dbReference type="NCBIfam" id="TIGR00229">
    <property type="entry name" value="sensory_box"/>
    <property type="match status" value="2"/>
</dbReference>
<dbReference type="FunFam" id="3.30.565.10:FF:000006">
    <property type="entry name" value="Sensor histidine kinase WalK"/>
    <property type="match status" value="1"/>
</dbReference>
<feature type="domain" description="PAS" evidence="11">
    <location>
        <begin position="177"/>
        <end position="251"/>
    </location>
</feature>
<dbReference type="Pfam" id="PF02518">
    <property type="entry name" value="HATPase_c"/>
    <property type="match status" value="1"/>
</dbReference>
<dbReference type="PANTHER" id="PTHR42878">
    <property type="entry name" value="TWO-COMPONENT HISTIDINE KINASE"/>
    <property type="match status" value="1"/>
</dbReference>